<feature type="domain" description="Metallo-beta-lactamase" evidence="1">
    <location>
        <begin position="45"/>
        <end position="262"/>
    </location>
</feature>
<accession>A0A3P3VRV6</accession>
<sequence length="349" mass="39268">MPSVPAFQRAELSYPFETRPGDGELMEVAPGLHWLRMPLPFSLNHINLWVLEDGEGFSLVDTGLASDTTIDLWQNLFGGVLKGRGLERILVTHMHPDHLGLAGWLNERSGAPLLISRTEYLSCRSLLQYSHEQAPQDAIAFYRGAGFDTEQLNYYRSQFGGFGRLMHGLPHSFTRLEEGDLIEIGARQWRVMMGEGHSPEHACFYCEADNLFISGDQLLPTISSNVSVWPSEPHANPLELWLNSCQRLASELNEDTLVLPSHGKPFTGAPGRLHELIDEHEGDLRALVEYCRTPRRAVDCFERLFRVSITRSNLIMATGESLAHLNCLLARGLLRCETDPEGVNWYSSR</sequence>
<proteinExistence type="predicted"/>
<name>A0A3P3VRV6_9GAMM</name>
<organism evidence="2 3">
    <name type="scientific">Aestuariirhabdus litorea</name>
    <dbReference type="NCBI Taxonomy" id="2528527"/>
    <lineage>
        <taxon>Bacteria</taxon>
        <taxon>Pseudomonadati</taxon>
        <taxon>Pseudomonadota</taxon>
        <taxon>Gammaproteobacteria</taxon>
        <taxon>Oceanospirillales</taxon>
        <taxon>Aestuariirhabdaceae</taxon>
        <taxon>Aestuariirhabdus</taxon>
    </lineage>
</organism>
<dbReference type="EMBL" id="QWEZ01000001">
    <property type="protein sequence ID" value="RRJ85047.1"/>
    <property type="molecule type" value="Genomic_DNA"/>
</dbReference>
<dbReference type="InterPro" id="IPR050662">
    <property type="entry name" value="Sec-metab_biosynth-thioest"/>
</dbReference>
<dbReference type="PANTHER" id="PTHR23131:SF4">
    <property type="entry name" value="METALLO-BETA-LACTAMASE SUPERFAMILY POTEIN"/>
    <property type="match status" value="1"/>
</dbReference>
<dbReference type="SMART" id="SM00849">
    <property type="entry name" value="Lactamase_B"/>
    <property type="match status" value="1"/>
</dbReference>
<keyword evidence="3" id="KW-1185">Reference proteome</keyword>
<evidence type="ECO:0000313" key="3">
    <source>
        <dbReference type="Proteomes" id="UP000280792"/>
    </source>
</evidence>
<dbReference type="Pfam" id="PF21221">
    <property type="entry name" value="B_lactamase-like_C"/>
    <property type="match status" value="1"/>
</dbReference>
<evidence type="ECO:0000259" key="1">
    <source>
        <dbReference type="SMART" id="SM00849"/>
    </source>
</evidence>
<dbReference type="InterPro" id="IPR036866">
    <property type="entry name" value="RibonucZ/Hydroxyglut_hydro"/>
</dbReference>
<evidence type="ECO:0000313" key="2">
    <source>
        <dbReference type="EMBL" id="RRJ85047.1"/>
    </source>
</evidence>
<comment type="caution">
    <text evidence="2">The sequence shown here is derived from an EMBL/GenBank/DDBJ whole genome shotgun (WGS) entry which is preliminary data.</text>
</comment>
<dbReference type="RefSeq" id="WP_125015477.1">
    <property type="nucleotide sequence ID" value="NZ_QWEZ01000001.1"/>
</dbReference>
<dbReference type="InterPro" id="IPR048933">
    <property type="entry name" value="B_lactamase-like_C"/>
</dbReference>
<dbReference type="PANTHER" id="PTHR23131">
    <property type="entry name" value="ENDORIBONUCLEASE LACTB2"/>
    <property type="match status" value="1"/>
</dbReference>
<dbReference type="SUPFAM" id="SSF56281">
    <property type="entry name" value="Metallo-hydrolase/oxidoreductase"/>
    <property type="match status" value="1"/>
</dbReference>
<dbReference type="AlphaFoldDB" id="A0A3P3VRV6"/>
<reference evidence="2 3" key="1">
    <citation type="submission" date="2018-08" db="EMBL/GenBank/DDBJ databases">
        <authorList>
            <person name="Khan S.A."/>
        </authorList>
    </citation>
    <scope>NUCLEOTIDE SEQUENCE [LARGE SCALE GENOMIC DNA]</scope>
    <source>
        <strain evidence="2 3">GTF-13</strain>
    </source>
</reference>
<dbReference type="Gene3D" id="3.60.15.10">
    <property type="entry name" value="Ribonuclease Z/Hydroxyacylglutathione hydrolase-like"/>
    <property type="match status" value="1"/>
</dbReference>
<dbReference type="Proteomes" id="UP000280792">
    <property type="component" value="Unassembled WGS sequence"/>
</dbReference>
<dbReference type="Gene3D" id="1.10.10.10">
    <property type="entry name" value="Winged helix-like DNA-binding domain superfamily/Winged helix DNA-binding domain"/>
    <property type="match status" value="1"/>
</dbReference>
<dbReference type="GO" id="GO:0016787">
    <property type="term" value="F:hydrolase activity"/>
    <property type="evidence" value="ECO:0007669"/>
    <property type="project" value="UniProtKB-KW"/>
</dbReference>
<dbReference type="Pfam" id="PF00753">
    <property type="entry name" value="Lactamase_B"/>
    <property type="match status" value="1"/>
</dbReference>
<protein>
    <submittedName>
        <fullName evidence="2">MBL fold metallo-hydrolase</fullName>
    </submittedName>
</protein>
<dbReference type="InterPro" id="IPR036388">
    <property type="entry name" value="WH-like_DNA-bd_sf"/>
</dbReference>
<dbReference type="InterPro" id="IPR001279">
    <property type="entry name" value="Metallo-B-lactamas"/>
</dbReference>
<reference evidence="2 3" key="2">
    <citation type="submission" date="2018-12" db="EMBL/GenBank/DDBJ databases">
        <title>Simiduia agarivorans gen. nov., sp. nov., a marine, agarolytic bacterium isolated from shallow coastal water from Keelung, Taiwan.</title>
        <authorList>
            <person name="Shieh W.Y."/>
        </authorList>
    </citation>
    <scope>NUCLEOTIDE SEQUENCE [LARGE SCALE GENOMIC DNA]</scope>
    <source>
        <strain evidence="2 3">GTF-13</strain>
    </source>
</reference>
<gene>
    <name evidence="2" type="ORF">D0544_08205</name>
</gene>
<keyword evidence="2" id="KW-0378">Hydrolase</keyword>